<protein>
    <submittedName>
        <fullName evidence="1">Uncharacterized protein</fullName>
    </submittedName>
</protein>
<evidence type="ECO:0000313" key="1">
    <source>
        <dbReference type="EMBL" id="CCM64477.1"/>
    </source>
</evidence>
<dbReference type="EMBL" id="CANL01000034">
    <property type="protein sequence ID" value="CCM64477.1"/>
    <property type="molecule type" value="Genomic_DNA"/>
</dbReference>
<dbReference type="OrthoDB" id="4803789at2"/>
<dbReference type="HOGENOM" id="CLU_2166389_0_0_11"/>
<organism evidence="1 2">
    <name type="scientific">Candidatus Neomicrothrix parvicella RN1</name>
    <dbReference type="NCBI Taxonomy" id="1229780"/>
    <lineage>
        <taxon>Bacteria</taxon>
        <taxon>Bacillati</taxon>
        <taxon>Actinomycetota</taxon>
        <taxon>Acidimicrobiia</taxon>
        <taxon>Acidimicrobiales</taxon>
        <taxon>Microthrixaceae</taxon>
        <taxon>Candidatus Neomicrothrix</taxon>
    </lineage>
</organism>
<dbReference type="STRING" id="1229780.BN381_40091"/>
<proteinExistence type="predicted"/>
<reference evidence="1 2" key="1">
    <citation type="journal article" date="2013" name="ISME J.">
        <title>Metabolic model for the filamentous 'Candidatus Microthrix parvicella' based on genomic and metagenomic analyses.</title>
        <authorList>
            <person name="Jon McIlroy S."/>
            <person name="Kristiansen R."/>
            <person name="Albertsen M."/>
            <person name="Michael Karst S."/>
            <person name="Rossetti S."/>
            <person name="Lund Nielsen J."/>
            <person name="Tandoi V."/>
            <person name="James Seviour R."/>
            <person name="Nielsen P.H."/>
        </authorList>
    </citation>
    <scope>NUCLEOTIDE SEQUENCE [LARGE SCALE GENOMIC DNA]</scope>
    <source>
        <strain evidence="1 2">RN1</strain>
    </source>
</reference>
<dbReference type="Pfam" id="PF19707">
    <property type="entry name" value="DUF6204"/>
    <property type="match status" value="1"/>
</dbReference>
<dbReference type="RefSeq" id="WP_012228603.1">
    <property type="nucleotide sequence ID" value="NZ_HG422565.1"/>
</dbReference>
<dbReference type="InterPro" id="IPR045778">
    <property type="entry name" value="DUF6204"/>
</dbReference>
<dbReference type="Proteomes" id="UP000018291">
    <property type="component" value="Unassembled WGS sequence"/>
</dbReference>
<gene>
    <name evidence="1" type="ORF">BN381_40091</name>
</gene>
<evidence type="ECO:0000313" key="2">
    <source>
        <dbReference type="Proteomes" id="UP000018291"/>
    </source>
</evidence>
<sequence length="110" mass="11929">MSTRVFRVRVSGQFGALSESTRSFLVRSIADHSPSSAAFGQGPNLTYTPALDSFSLRIEVRLDDEPELGGDLSAAAASVAIEEAELFLNVLSVPHRRLRVSTTELTSVEY</sequence>
<accession>R4Z6E7</accession>
<dbReference type="AlphaFoldDB" id="R4Z6E7"/>
<comment type="caution">
    <text evidence="1">The sequence shown here is derived from an EMBL/GenBank/DDBJ whole genome shotgun (WGS) entry which is preliminary data.</text>
</comment>
<keyword evidence="2" id="KW-1185">Reference proteome</keyword>
<name>R4Z6E7_9ACTN</name>